<sequence>MKNKYISKRYWKDKSTPMGKVDELAKQFNDVIDLSLGDPDLITHDIIIDNSMRDAKLGYTKYTDFRGDPELREEITKFYKEEYGLTIKDEEIFVTASGCLAMYLVLEAILDDGDEVIVQTPYFTPYPQQVELARGIPVPLNTYENEDFQIDTDRLEKLITERTKAIIVNSPNNPTGSTLTPKTIEGIRDIAVKYDLIVISDDIYTSFCYEEPFIPIICTDGMKERTIIINSFSKNFTMTGWRIGNIIAPDYIIKVIQQINENVVFTAPSISQRGAIYALRNRKKVQKPIIEEYKKRVFYSADRINGIPNMSVLSPKGTFYLFVNIKRTGLSSAEASDALLKEAHVLTIPGIAFGECGEGYIRLACTVGIEKLKEAFDRIEKMEIFHKSGEDKLWKTLS</sequence>
<accession>A0A410QBU0</accession>
<dbReference type="KEGG" id="spoa:EQM13_07780"/>
<feature type="domain" description="Aminotransferase class I/classII large" evidence="6">
    <location>
        <begin position="30"/>
        <end position="379"/>
    </location>
</feature>
<keyword evidence="3 7" id="KW-0032">Aminotransferase</keyword>
<evidence type="ECO:0000256" key="4">
    <source>
        <dbReference type="ARBA" id="ARBA00022679"/>
    </source>
</evidence>
<dbReference type="FunFam" id="3.40.640.10:FF:000033">
    <property type="entry name" value="Aspartate aminotransferase"/>
    <property type="match status" value="1"/>
</dbReference>
<comment type="similarity">
    <text evidence="2">Belongs to the class-I pyridoxal-phosphate-dependent aminotransferase family.</text>
</comment>
<dbReference type="PANTHER" id="PTHR46383:SF1">
    <property type="entry name" value="ASPARTATE AMINOTRANSFERASE"/>
    <property type="match status" value="1"/>
</dbReference>
<dbReference type="EMBL" id="CP035282">
    <property type="protein sequence ID" value="QAT61483.1"/>
    <property type="molecule type" value="Genomic_DNA"/>
</dbReference>
<evidence type="ECO:0000256" key="5">
    <source>
        <dbReference type="ARBA" id="ARBA00022898"/>
    </source>
</evidence>
<dbReference type="NCBIfam" id="NF004975">
    <property type="entry name" value="PRK06348.1"/>
    <property type="match status" value="1"/>
</dbReference>
<dbReference type="Pfam" id="PF00155">
    <property type="entry name" value="Aminotran_1_2"/>
    <property type="match status" value="1"/>
</dbReference>
<keyword evidence="4 7" id="KW-0808">Transferase</keyword>
<dbReference type="Gene3D" id="3.90.1150.10">
    <property type="entry name" value="Aspartate Aminotransferase, domain 1"/>
    <property type="match status" value="1"/>
</dbReference>
<organism evidence="7 8">
    <name type="scientific">Acidilutibacter cellobiosedens</name>
    <dbReference type="NCBI Taxonomy" id="2507161"/>
    <lineage>
        <taxon>Bacteria</taxon>
        <taxon>Bacillati</taxon>
        <taxon>Bacillota</taxon>
        <taxon>Tissierellia</taxon>
        <taxon>Tissierellales</taxon>
        <taxon>Acidilutibacteraceae</taxon>
        <taxon>Acidilutibacter</taxon>
    </lineage>
</organism>
<reference evidence="8" key="1">
    <citation type="submission" date="2019-01" db="EMBL/GenBank/DDBJ databases">
        <title>Draft genomes of a novel of Sporanaerobacter strains.</title>
        <authorList>
            <person name="Ma S."/>
        </authorList>
    </citation>
    <scope>NUCLEOTIDE SEQUENCE [LARGE SCALE GENOMIC DNA]</scope>
    <source>
        <strain evidence="8">NJN-17</strain>
    </source>
</reference>
<comment type="cofactor">
    <cofactor evidence="1">
        <name>pyridoxal 5'-phosphate</name>
        <dbReference type="ChEBI" id="CHEBI:597326"/>
    </cofactor>
</comment>
<protein>
    <submittedName>
        <fullName evidence="7">Pyridoxal phosphate-dependent aminotransferase</fullName>
    </submittedName>
</protein>
<dbReference type="PANTHER" id="PTHR46383">
    <property type="entry name" value="ASPARTATE AMINOTRANSFERASE"/>
    <property type="match status" value="1"/>
</dbReference>
<dbReference type="AlphaFoldDB" id="A0A410QBU0"/>
<evidence type="ECO:0000313" key="8">
    <source>
        <dbReference type="Proteomes" id="UP000287969"/>
    </source>
</evidence>
<dbReference type="SUPFAM" id="SSF53383">
    <property type="entry name" value="PLP-dependent transferases"/>
    <property type="match status" value="1"/>
</dbReference>
<dbReference type="Gene3D" id="3.40.640.10">
    <property type="entry name" value="Type I PLP-dependent aspartate aminotransferase-like (Major domain)"/>
    <property type="match status" value="1"/>
</dbReference>
<evidence type="ECO:0000256" key="1">
    <source>
        <dbReference type="ARBA" id="ARBA00001933"/>
    </source>
</evidence>
<keyword evidence="8" id="KW-1185">Reference proteome</keyword>
<evidence type="ECO:0000256" key="2">
    <source>
        <dbReference type="ARBA" id="ARBA00007441"/>
    </source>
</evidence>
<evidence type="ECO:0000256" key="3">
    <source>
        <dbReference type="ARBA" id="ARBA00022576"/>
    </source>
</evidence>
<proteinExistence type="inferred from homology"/>
<gene>
    <name evidence="7" type="ORF">EQM13_07780</name>
</gene>
<dbReference type="InterPro" id="IPR050596">
    <property type="entry name" value="AspAT/PAT-like"/>
</dbReference>
<dbReference type="InterPro" id="IPR015424">
    <property type="entry name" value="PyrdxlP-dep_Trfase"/>
</dbReference>
<name>A0A410QBU0_9FIRM</name>
<dbReference type="GO" id="GO:0030170">
    <property type="term" value="F:pyridoxal phosphate binding"/>
    <property type="evidence" value="ECO:0007669"/>
    <property type="project" value="InterPro"/>
</dbReference>
<dbReference type="Proteomes" id="UP000287969">
    <property type="component" value="Chromosome"/>
</dbReference>
<dbReference type="InterPro" id="IPR004839">
    <property type="entry name" value="Aminotransferase_I/II_large"/>
</dbReference>
<dbReference type="GO" id="GO:0008483">
    <property type="term" value="F:transaminase activity"/>
    <property type="evidence" value="ECO:0007669"/>
    <property type="project" value="UniProtKB-KW"/>
</dbReference>
<dbReference type="InterPro" id="IPR015421">
    <property type="entry name" value="PyrdxlP-dep_Trfase_major"/>
</dbReference>
<evidence type="ECO:0000313" key="7">
    <source>
        <dbReference type="EMBL" id="QAT61483.1"/>
    </source>
</evidence>
<dbReference type="CDD" id="cd00609">
    <property type="entry name" value="AAT_like"/>
    <property type="match status" value="1"/>
</dbReference>
<dbReference type="InterPro" id="IPR015422">
    <property type="entry name" value="PyrdxlP-dep_Trfase_small"/>
</dbReference>
<keyword evidence="5" id="KW-0663">Pyridoxal phosphate</keyword>
<dbReference type="OrthoDB" id="9802328at2"/>
<dbReference type="RefSeq" id="WP_128752384.1">
    <property type="nucleotide sequence ID" value="NZ_CP035282.1"/>
</dbReference>
<evidence type="ECO:0000259" key="6">
    <source>
        <dbReference type="Pfam" id="PF00155"/>
    </source>
</evidence>
<dbReference type="GO" id="GO:0006520">
    <property type="term" value="P:amino acid metabolic process"/>
    <property type="evidence" value="ECO:0007669"/>
    <property type="project" value="InterPro"/>
</dbReference>